<accession>A0ABR9H5N1</accession>
<sequence length="200" mass="22094">MAKWTYSDKVKDHFMNPRNILREDNEADFHGIGQTGNIKCGDEMIVYIKVDPADLTITECKWRTYGCASAIASTSILSEMVIGMTLDQAYAITAKDILKELGGLPDNKVHCSVLGDKALRAAIDDYYGKNGMEDRIKTQSAKIVCECMQVTDEDIEHAVLEGVRSFSELQDMTKIGAGCGECHENAQAVMSGYIQKHFGL</sequence>
<dbReference type="InterPro" id="IPR041854">
    <property type="entry name" value="BFD-like_2Fe2S-bd_dom_sf"/>
</dbReference>
<dbReference type="Pfam" id="PF01592">
    <property type="entry name" value="NifU_N"/>
    <property type="match status" value="1"/>
</dbReference>
<dbReference type="InterPro" id="IPR002871">
    <property type="entry name" value="NIF_FeS_clus_asmbl_NifU_N"/>
</dbReference>
<dbReference type="Pfam" id="PF04324">
    <property type="entry name" value="Fer2_BFD"/>
    <property type="match status" value="1"/>
</dbReference>
<dbReference type="EMBL" id="JADBGG010000020">
    <property type="protein sequence ID" value="MBE1426022.1"/>
    <property type="molecule type" value="Genomic_DNA"/>
</dbReference>
<keyword evidence="7" id="KW-1185">Reference proteome</keyword>
<dbReference type="SUPFAM" id="SSF82649">
    <property type="entry name" value="SufE/NifU"/>
    <property type="match status" value="1"/>
</dbReference>
<evidence type="ECO:0000256" key="2">
    <source>
        <dbReference type="ARBA" id="ARBA00023004"/>
    </source>
</evidence>
<keyword evidence="2" id="KW-0408">Iron</keyword>
<proteinExistence type="predicted"/>
<dbReference type="Proteomes" id="UP000639010">
    <property type="component" value="Unassembled WGS sequence"/>
</dbReference>
<dbReference type="Gene3D" id="3.90.1010.10">
    <property type="match status" value="1"/>
</dbReference>
<evidence type="ECO:0000313" key="6">
    <source>
        <dbReference type="EMBL" id="MBE1426022.1"/>
    </source>
</evidence>
<dbReference type="Gene3D" id="1.10.10.1100">
    <property type="entry name" value="BFD-like [2Fe-2S]-binding domain"/>
    <property type="match status" value="1"/>
</dbReference>
<protein>
    <submittedName>
        <fullName evidence="6">Nitrogen fixation NifU-like protein/NifU-like protein</fullName>
    </submittedName>
</protein>
<dbReference type="CDD" id="cd06664">
    <property type="entry name" value="IscU_like"/>
    <property type="match status" value="1"/>
</dbReference>
<reference evidence="6 7" key="1">
    <citation type="submission" date="2020-10" db="EMBL/GenBank/DDBJ databases">
        <title>Genomic Encyclopedia of Type Strains, Phase IV (KMG-IV): sequencing the most valuable type-strain genomes for metagenomic binning, comparative biology and taxonomic classification.</title>
        <authorList>
            <person name="Goeker M."/>
        </authorList>
    </citation>
    <scope>NUCLEOTIDE SEQUENCE [LARGE SCALE GENOMIC DNA]</scope>
    <source>
        <strain evidence="6 7">DSM 4194</strain>
    </source>
</reference>
<keyword evidence="3" id="KW-0411">Iron-sulfur</keyword>
<dbReference type="RefSeq" id="WP_192624100.1">
    <property type="nucleotide sequence ID" value="NZ_JADBGG010000020.1"/>
</dbReference>
<evidence type="ECO:0000313" key="7">
    <source>
        <dbReference type="Proteomes" id="UP000639010"/>
    </source>
</evidence>
<dbReference type="InterPro" id="IPR007419">
    <property type="entry name" value="BFD-like_2Fe2S-bd_dom"/>
</dbReference>
<comment type="caution">
    <text evidence="6">The sequence shown here is derived from an EMBL/GenBank/DDBJ whole genome shotgun (WGS) entry which is preliminary data.</text>
</comment>
<gene>
    <name evidence="6" type="ORF">H4684_002681</name>
</gene>
<name>A0ABR9H5N1_9BACT</name>
<evidence type="ECO:0000256" key="3">
    <source>
        <dbReference type="ARBA" id="ARBA00023014"/>
    </source>
</evidence>
<evidence type="ECO:0000259" key="4">
    <source>
        <dbReference type="Pfam" id="PF01592"/>
    </source>
</evidence>
<evidence type="ECO:0000256" key="1">
    <source>
        <dbReference type="ARBA" id="ARBA00022723"/>
    </source>
</evidence>
<evidence type="ECO:0000259" key="5">
    <source>
        <dbReference type="Pfam" id="PF04324"/>
    </source>
</evidence>
<dbReference type="PANTHER" id="PTHR10093">
    <property type="entry name" value="IRON-SULFUR CLUSTER ASSEMBLY ENZYME NIFU HOMOLOG"/>
    <property type="match status" value="1"/>
</dbReference>
<feature type="domain" description="BFD-like [2Fe-2S]-binding" evidence="5">
    <location>
        <begin position="143"/>
        <end position="190"/>
    </location>
</feature>
<keyword evidence="1" id="KW-0479">Metal-binding</keyword>
<feature type="domain" description="NIF system FeS cluster assembly NifU N-terminal" evidence="4">
    <location>
        <begin position="5"/>
        <end position="131"/>
    </location>
</feature>
<organism evidence="6 7">
    <name type="scientific">Desulfomicrobium macestii</name>
    <dbReference type="NCBI Taxonomy" id="90731"/>
    <lineage>
        <taxon>Bacteria</taxon>
        <taxon>Pseudomonadati</taxon>
        <taxon>Thermodesulfobacteriota</taxon>
        <taxon>Desulfovibrionia</taxon>
        <taxon>Desulfovibrionales</taxon>
        <taxon>Desulfomicrobiaceae</taxon>
        <taxon>Desulfomicrobium</taxon>
    </lineage>
</organism>